<dbReference type="Pfam" id="PF13432">
    <property type="entry name" value="TPR_16"/>
    <property type="match status" value="1"/>
</dbReference>
<protein>
    <submittedName>
        <fullName evidence="3">TPR repeat-containing protein</fullName>
    </submittedName>
</protein>
<sequence length="373" mass="42258">MTSQHPFEREHQRLIERLHEMPMQPPPLGIGAQVMARINDRRSQRFRRLARLTLAPISIRFRPALVGCFGILLIAVFVLGRYSVRQEGADPLQLLDAEAAYLVGRELLAAEKQAAALTLLQLAANLAPENPDFALWEGIAHWHNKQPEQEQSSYLRGLSSTPDSLPLLINLGHHHLSNGSYLDALDAYRKALTIDPLEPTAWYNSGLIYRLLDRKEEEIDAWKNFLYRQRFGIRALRAVERLNSAGDYSYRPYWIGPRRVIIHTEALLAEDSALTNLRHEAAMLTALLTENQELTLTIATFYAGNTDRARQRALLLKQLIAEAPGSPLENRIAVSWFDSPETIMLPSTESRTRAEGVLLFGFSDHQQNQEVSI</sequence>
<reference evidence="3 4" key="1">
    <citation type="submission" date="2016-11" db="EMBL/GenBank/DDBJ databases">
        <authorList>
            <person name="Jaros S."/>
            <person name="Januszkiewicz K."/>
            <person name="Wedrychowicz H."/>
        </authorList>
    </citation>
    <scope>NUCLEOTIDE SEQUENCE [LARGE SCALE GENOMIC DNA]</scope>
    <source>
        <strain evidence="3 4">DSM 9705</strain>
    </source>
</reference>
<keyword evidence="4" id="KW-1185">Reference proteome</keyword>
<keyword evidence="1" id="KW-0802">TPR repeat</keyword>
<evidence type="ECO:0000256" key="2">
    <source>
        <dbReference type="SAM" id="Phobius"/>
    </source>
</evidence>
<dbReference type="RefSeq" id="WP_073379194.1">
    <property type="nucleotide sequence ID" value="NZ_FQXS01000043.1"/>
</dbReference>
<feature type="repeat" description="TPR" evidence="1">
    <location>
        <begin position="165"/>
        <end position="198"/>
    </location>
</feature>
<dbReference type="SUPFAM" id="SSF48452">
    <property type="entry name" value="TPR-like"/>
    <property type="match status" value="1"/>
</dbReference>
<evidence type="ECO:0000313" key="3">
    <source>
        <dbReference type="EMBL" id="SHI13087.1"/>
    </source>
</evidence>
<proteinExistence type="predicted"/>
<dbReference type="STRING" id="1121409.SAMN02745124_04214"/>
<keyword evidence="2" id="KW-0812">Transmembrane</keyword>
<dbReference type="AlphaFoldDB" id="A0A1M5YLX1"/>
<dbReference type="PROSITE" id="PS50005">
    <property type="entry name" value="TPR"/>
    <property type="match status" value="1"/>
</dbReference>
<dbReference type="OrthoDB" id="5430410at2"/>
<evidence type="ECO:0000256" key="1">
    <source>
        <dbReference type="PROSITE-ProRule" id="PRU00339"/>
    </source>
</evidence>
<dbReference type="SMART" id="SM00028">
    <property type="entry name" value="TPR"/>
    <property type="match status" value="3"/>
</dbReference>
<keyword evidence="2" id="KW-1133">Transmembrane helix</keyword>
<dbReference type="InterPro" id="IPR011990">
    <property type="entry name" value="TPR-like_helical_dom_sf"/>
</dbReference>
<gene>
    <name evidence="3" type="ORF">SAMN02745124_04214</name>
</gene>
<accession>A0A1M5YLX1</accession>
<evidence type="ECO:0000313" key="4">
    <source>
        <dbReference type="Proteomes" id="UP000184139"/>
    </source>
</evidence>
<dbReference type="Proteomes" id="UP000184139">
    <property type="component" value="Unassembled WGS sequence"/>
</dbReference>
<keyword evidence="2" id="KW-0472">Membrane</keyword>
<feature type="transmembrane region" description="Helical" evidence="2">
    <location>
        <begin position="64"/>
        <end position="84"/>
    </location>
</feature>
<dbReference type="Gene3D" id="1.25.40.10">
    <property type="entry name" value="Tetratricopeptide repeat domain"/>
    <property type="match status" value="1"/>
</dbReference>
<dbReference type="InterPro" id="IPR019734">
    <property type="entry name" value="TPR_rpt"/>
</dbReference>
<name>A0A1M5YLX1_9BACT</name>
<organism evidence="3 4">
    <name type="scientific">Desulfofustis glycolicus DSM 9705</name>
    <dbReference type="NCBI Taxonomy" id="1121409"/>
    <lineage>
        <taxon>Bacteria</taxon>
        <taxon>Pseudomonadati</taxon>
        <taxon>Thermodesulfobacteriota</taxon>
        <taxon>Desulfobulbia</taxon>
        <taxon>Desulfobulbales</taxon>
        <taxon>Desulfocapsaceae</taxon>
        <taxon>Desulfofustis</taxon>
    </lineage>
</organism>
<dbReference type="EMBL" id="FQXS01000043">
    <property type="protein sequence ID" value="SHI13087.1"/>
    <property type="molecule type" value="Genomic_DNA"/>
</dbReference>